<proteinExistence type="predicted"/>
<evidence type="ECO:0000313" key="3">
    <source>
        <dbReference type="Proteomes" id="UP001177003"/>
    </source>
</evidence>
<dbReference type="EMBL" id="OX465077">
    <property type="protein sequence ID" value="CAI9269380.1"/>
    <property type="molecule type" value="Genomic_DNA"/>
</dbReference>
<protein>
    <recommendedName>
        <fullName evidence="4">DUF4283 domain-containing protein</fullName>
    </recommendedName>
</protein>
<evidence type="ECO:0000256" key="1">
    <source>
        <dbReference type="SAM" id="MobiDB-lite"/>
    </source>
</evidence>
<name>A0AA35VMZ0_LACSI</name>
<keyword evidence="3" id="KW-1185">Reference proteome</keyword>
<dbReference type="PANTHER" id="PTHR34427:SF5">
    <property type="entry name" value="DUF4283 DOMAIN-CONTAINING PROTEIN"/>
    <property type="match status" value="1"/>
</dbReference>
<accession>A0AA35VMZ0</accession>
<evidence type="ECO:0000313" key="2">
    <source>
        <dbReference type="EMBL" id="CAI9269380.1"/>
    </source>
</evidence>
<sequence length="397" mass="45611">MVLLLFDHSVAAKEFMEQEYRWKEHLKWVRWGDKVETHGDRVAWIRILGLPLRLWGQRNFQTITGGFGKIIAPFEDIPHRVDLSHIKIGLLTTRRNRINDEIRVAFEGKVYKLGIIEFDEDWFPFRFDDDEDYVKLTGIKEKTKEVVQKGKENDEMEEGEIRPESGGTEAQGPENSRVPTIDSEKTEVEDEESHGEPTGVETSRKTDESTLRNKSITNGTFHPTCHVDGAYRVTHNNPNSVYGGPNIGLPLINCFGPFPAPSACGINNDTQMIKVGRSNGKRRRIVECDDLTPNIVPLMELEDDTPYLIQFPFQIPHLPISKITKLTLIPLPHNNARIQMQLPKTPRHRNLSKLLNWERNWDSTLALITLSFMKPWDKKANVSSLNELSQLERKGNW</sequence>
<feature type="region of interest" description="Disordered" evidence="1">
    <location>
        <begin position="146"/>
        <end position="217"/>
    </location>
</feature>
<organism evidence="2 3">
    <name type="scientific">Lactuca saligna</name>
    <name type="common">Willowleaf lettuce</name>
    <dbReference type="NCBI Taxonomy" id="75948"/>
    <lineage>
        <taxon>Eukaryota</taxon>
        <taxon>Viridiplantae</taxon>
        <taxon>Streptophyta</taxon>
        <taxon>Embryophyta</taxon>
        <taxon>Tracheophyta</taxon>
        <taxon>Spermatophyta</taxon>
        <taxon>Magnoliopsida</taxon>
        <taxon>eudicotyledons</taxon>
        <taxon>Gunneridae</taxon>
        <taxon>Pentapetalae</taxon>
        <taxon>asterids</taxon>
        <taxon>campanulids</taxon>
        <taxon>Asterales</taxon>
        <taxon>Asteraceae</taxon>
        <taxon>Cichorioideae</taxon>
        <taxon>Cichorieae</taxon>
        <taxon>Lactucinae</taxon>
        <taxon>Lactuca</taxon>
    </lineage>
</organism>
<evidence type="ECO:0008006" key="4">
    <source>
        <dbReference type="Google" id="ProtNLM"/>
    </source>
</evidence>
<dbReference type="AlphaFoldDB" id="A0AA35VMZ0"/>
<dbReference type="PANTHER" id="PTHR34427">
    <property type="entry name" value="DUF4283 DOMAIN PROTEIN"/>
    <property type="match status" value="1"/>
</dbReference>
<gene>
    <name evidence="2" type="ORF">LSALG_LOCUS9759</name>
</gene>
<reference evidence="2" key="1">
    <citation type="submission" date="2023-04" db="EMBL/GenBank/DDBJ databases">
        <authorList>
            <person name="Vijverberg K."/>
            <person name="Xiong W."/>
            <person name="Schranz E."/>
        </authorList>
    </citation>
    <scope>NUCLEOTIDE SEQUENCE</scope>
</reference>
<feature type="compositionally biased region" description="Basic and acidic residues" evidence="1">
    <location>
        <begin position="202"/>
        <end position="211"/>
    </location>
</feature>
<dbReference type="Proteomes" id="UP001177003">
    <property type="component" value="Chromosome 1"/>
</dbReference>
<feature type="compositionally biased region" description="Basic and acidic residues" evidence="1">
    <location>
        <begin position="146"/>
        <end position="163"/>
    </location>
</feature>